<keyword evidence="4" id="KW-0732">Signal</keyword>
<name>A0A0N0PCG0_PAPMA</name>
<sequence>MLRVVVLLCAAAAAVTAQTTTVTQCTRNPGELPVNAHVEGCLTPPCLLPQLQDAVINVVFRAPRVLRSMTTKATALLQLGAITLPVEYNLAENADTCRFLTNTYCPLLAGELVSYTLRMYIEPFFPVGTALNIEFRVVDDLDGPVWCIRMPIQIVAPVAARSAPATAPATSNSTISIHNN</sequence>
<evidence type="ECO:0000256" key="3">
    <source>
        <dbReference type="ARBA" id="ARBA00022525"/>
    </source>
</evidence>
<dbReference type="Pfam" id="PF02221">
    <property type="entry name" value="E1_DerP2_DerF2"/>
    <property type="match status" value="1"/>
</dbReference>
<dbReference type="FunCoup" id="A0A0N0PCG0">
    <property type="interactions" value="90"/>
</dbReference>
<dbReference type="KEGG" id="pmac:106713008"/>
<gene>
    <name evidence="6" type="ORF">RR48_05383</name>
</gene>
<dbReference type="Gene3D" id="2.60.40.770">
    <property type="match status" value="1"/>
</dbReference>
<dbReference type="InterPro" id="IPR014756">
    <property type="entry name" value="Ig_E-set"/>
</dbReference>
<dbReference type="STRING" id="76193.A0A0N0PCG0"/>
<feature type="chain" id="PRO_5005857208" description="MD-2-related lipid-recognition domain-containing protein" evidence="4">
    <location>
        <begin position="18"/>
        <end position="180"/>
    </location>
</feature>
<evidence type="ECO:0000256" key="4">
    <source>
        <dbReference type="SAM" id="SignalP"/>
    </source>
</evidence>
<evidence type="ECO:0000256" key="1">
    <source>
        <dbReference type="ARBA" id="ARBA00004613"/>
    </source>
</evidence>
<feature type="domain" description="MD-2-related lipid-recognition" evidence="5">
    <location>
        <begin position="21"/>
        <end position="154"/>
    </location>
</feature>
<reference evidence="6 7" key="1">
    <citation type="journal article" date="2015" name="Nat. Commun.">
        <title>Outbred genome sequencing and CRISPR/Cas9 gene editing in butterflies.</title>
        <authorList>
            <person name="Li X."/>
            <person name="Fan D."/>
            <person name="Zhang W."/>
            <person name="Liu G."/>
            <person name="Zhang L."/>
            <person name="Zhao L."/>
            <person name="Fang X."/>
            <person name="Chen L."/>
            <person name="Dong Y."/>
            <person name="Chen Y."/>
            <person name="Ding Y."/>
            <person name="Zhao R."/>
            <person name="Feng M."/>
            <person name="Zhu Y."/>
            <person name="Feng Y."/>
            <person name="Jiang X."/>
            <person name="Zhu D."/>
            <person name="Xiang H."/>
            <person name="Feng X."/>
            <person name="Li S."/>
            <person name="Wang J."/>
            <person name="Zhang G."/>
            <person name="Kronforst M.R."/>
            <person name="Wang W."/>
        </authorList>
    </citation>
    <scope>NUCLEOTIDE SEQUENCE [LARGE SCALE GENOMIC DNA]</scope>
    <source>
        <strain evidence="6">Ya'a_city_454_Pm</strain>
        <tissue evidence="6">Whole body</tissue>
    </source>
</reference>
<organism evidence="6 7">
    <name type="scientific">Papilio machaon</name>
    <name type="common">Old World swallowtail butterfly</name>
    <dbReference type="NCBI Taxonomy" id="76193"/>
    <lineage>
        <taxon>Eukaryota</taxon>
        <taxon>Metazoa</taxon>
        <taxon>Ecdysozoa</taxon>
        <taxon>Arthropoda</taxon>
        <taxon>Hexapoda</taxon>
        <taxon>Insecta</taxon>
        <taxon>Pterygota</taxon>
        <taxon>Neoptera</taxon>
        <taxon>Endopterygota</taxon>
        <taxon>Lepidoptera</taxon>
        <taxon>Glossata</taxon>
        <taxon>Ditrysia</taxon>
        <taxon>Papilionoidea</taxon>
        <taxon>Papilionidae</taxon>
        <taxon>Papilioninae</taxon>
        <taxon>Papilio</taxon>
    </lineage>
</organism>
<keyword evidence="3" id="KW-0964">Secreted</keyword>
<evidence type="ECO:0000313" key="7">
    <source>
        <dbReference type="Proteomes" id="UP000053240"/>
    </source>
</evidence>
<dbReference type="SUPFAM" id="SSF81296">
    <property type="entry name" value="E set domains"/>
    <property type="match status" value="1"/>
</dbReference>
<dbReference type="EMBL" id="KQ460651">
    <property type="protein sequence ID" value="KPJ12995.1"/>
    <property type="molecule type" value="Genomic_DNA"/>
</dbReference>
<dbReference type="InterPro" id="IPR003172">
    <property type="entry name" value="ML_dom"/>
</dbReference>
<evidence type="ECO:0000256" key="2">
    <source>
        <dbReference type="ARBA" id="ARBA00006370"/>
    </source>
</evidence>
<dbReference type="AlphaFoldDB" id="A0A0N0PCG0"/>
<comment type="similarity">
    <text evidence="2">Belongs to the NPC2 family.</text>
</comment>
<feature type="signal peptide" evidence="4">
    <location>
        <begin position="1"/>
        <end position="17"/>
    </location>
</feature>
<evidence type="ECO:0000259" key="5">
    <source>
        <dbReference type="Pfam" id="PF02221"/>
    </source>
</evidence>
<dbReference type="InParanoid" id="A0A0N0PCG0"/>
<dbReference type="GO" id="GO:0005576">
    <property type="term" value="C:extracellular region"/>
    <property type="evidence" value="ECO:0007669"/>
    <property type="project" value="UniProtKB-SubCell"/>
</dbReference>
<dbReference type="OrthoDB" id="6489092at2759"/>
<dbReference type="FunFam" id="2.60.40.770:FF:000001">
    <property type="entry name" value="NPC intracellular cholesterol transporter 2"/>
    <property type="match status" value="1"/>
</dbReference>
<dbReference type="Proteomes" id="UP000053240">
    <property type="component" value="Unassembled WGS sequence"/>
</dbReference>
<protein>
    <recommendedName>
        <fullName evidence="5">MD-2-related lipid-recognition domain-containing protein</fullName>
    </recommendedName>
</protein>
<accession>A0A0N0PCG0</accession>
<comment type="subcellular location">
    <subcellularLocation>
        <location evidence="1">Secreted</location>
    </subcellularLocation>
</comment>
<proteinExistence type="inferred from homology"/>
<evidence type="ECO:0000313" key="6">
    <source>
        <dbReference type="EMBL" id="KPJ12995.1"/>
    </source>
</evidence>
<keyword evidence="7" id="KW-1185">Reference proteome</keyword>